<organism evidence="10 14">
    <name type="scientific">Dinoponera quadriceps</name>
    <name type="common">South American ant</name>
    <dbReference type="NCBI Taxonomy" id="609295"/>
    <lineage>
        <taxon>Eukaryota</taxon>
        <taxon>Metazoa</taxon>
        <taxon>Ecdysozoa</taxon>
        <taxon>Arthropoda</taxon>
        <taxon>Hexapoda</taxon>
        <taxon>Insecta</taxon>
        <taxon>Pterygota</taxon>
        <taxon>Neoptera</taxon>
        <taxon>Endopterygota</taxon>
        <taxon>Hymenoptera</taxon>
        <taxon>Apocrita</taxon>
        <taxon>Aculeata</taxon>
        <taxon>Formicoidea</taxon>
        <taxon>Formicidae</taxon>
        <taxon>Ponerinae</taxon>
        <taxon>Ponerini</taxon>
        <taxon>Dinoponera</taxon>
    </lineage>
</organism>
<protein>
    <submittedName>
        <fullName evidence="11 12">Probable cytochrome P450 12b2, mitochondrial</fullName>
    </submittedName>
</protein>
<dbReference type="GO" id="GO:0020037">
    <property type="term" value="F:heme binding"/>
    <property type="evidence" value="ECO:0007669"/>
    <property type="project" value="InterPro"/>
</dbReference>
<dbReference type="PANTHER" id="PTHR24279">
    <property type="entry name" value="CYTOCHROME P450"/>
    <property type="match status" value="1"/>
</dbReference>
<dbReference type="KEGG" id="dqu:106749523"/>
<keyword evidence="3 8" id="KW-0349">Heme</keyword>
<dbReference type="InterPro" id="IPR002401">
    <property type="entry name" value="Cyt_P450_E_grp-I"/>
</dbReference>
<dbReference type="InterPro" id="IPR001128">
    <property type="entry name" value="Cyt_P450"/>
</dbReference>
<dbReference type="InterPro" id="IPR050479">
    <property type="entry name" value="CYP11_CYP27_families"/>
</dbReference>
<evidence type="ECO:0000256" key="5">
    <source>
        <dbReference type="ARBA" id="ARBA00023002"/>
    </source>
</evidence>
<evidence type="ECO:0000313" key="12">
    <source>
        <dbReference type="RefSeq" id="XP_014484540.1"/>
    </source>
</evidence>
<reference evidence="11 12" key="1">
    <citation type="submission" date="2025-04" db="UniProtKB">
        <authorList>
            <consortium name="RefSeq"/>
        </authorList>
    </citation>
    <scope>IDENTIFICATION</scope>
</reference>
<dbReference type="PANTHER" id="PTHR24279:SF120">
    <property type="entry name" value="CYTOCHROME P450"/>
    <property type="match status" value="1"/>
</dbReference>
<dbReference type="RefSeq" id="XP_014484538.1">
    <property type="nucleotide sequence ID" value="XM_014629052.1"/>
</dbReference>
<evidence type="ECO:0000313" key="13">
    <source>
        <dbReference type="RefSeq" id="XP_014484541.1"/>
    </source>
</evidence>
<keyword evidence="7 9" id="KW-0503">Monooxygenase</keyword>
<evidence type="ECO:0000313" key="11">
    <source>
        <dbReference type="RefSeq" id="XP_014484538.1"/>
    </source>
</evidence>
<dbReference type="InterPro" id="IPR036396">
    <property type="entry name" value="Cyt_P450_sf"/>
</dbReference>
<dbReference type="GeneID" id="106749523"/>
<dbReference type="RefSeq" id="XP_014484540.1">
    <property type="nucleotide sequence ID" value="XM_014629054.1"/>
</dbReference>
<keyword evidence="5 9" id="KW-0560">Oxidoreductase</keyword>
<dbReference type="Gene3D" id="1.10.630.10">
    <property type="entry name" value="Cytochrome P450"/>
    <property type="match status" value="1"/>
</dbReference>
<name>A0A6P3Y2M2_DINQU</name>
<evidence type="ECO:0000256" key="3">
    <source>
        <dbReference type="ARBA" id="ARBA00022617"/>
    </source>
</evidence>
<dbReference type="Proteomes" id="UP000515204">
    <property type="component" value="Unplaced"/>
</dbReference>
<accession>A0A6P3Y2M2</accession>
<comment type="similarity">
    <text evidence="2 9">Belongs to the cytochrome P450 family.</text>
</comment>
<evidence type="ECO:0000256" key="2">
    <source>
        <dbReference type="ARBA" id="ARBA00010617"/>
    </source>
</evidence>
<dbReference type="PROSITE" id="PS00086">
    <property type="entry name" value="CYTOCHROME_P450"/>
    <property type="match status" value="1"/>
</dbReference>
<dbReference type="PRINTS" id="PR00463">
    <property type="entry name" value="EP450I"/>
</dbReference>
<sequence length="529" mass="60719">MMRAGFFIRKINGSRLLWEVQRRARSIAPAIERCDMKDVDSESQHVRSFEDIPGPKKLPLIGNIFRFLPYIGEYAEENLVNQLLMLRDEFGDVVKLEGLPGRLPGVFIFDPELCQTMQRLEGTWPVRIAMECLHHYRVNRPDIYGDQVGLATGQGKSWQDFRTKVNQHMMQPRVVRSYVTQINDMTVEFMEKMRVLRNPDTLELPGDYINELCKWSLEAIGIIALDCRLGCLKPDLAADSEPQIMINSVHDMFDLMYCLEIKPSLWKLYNTRKLKKFFRTMDTINGIVIKHIELAKKKFSEQANSGQTEERSVLQKLLLIHEKTAVIMAADMFTAGIDTTGNTAGGLLYNIANNPEKQEILRKEVMSFLPDKSSPITPEILEQTKYTKACIKESLRTFPIAVGSLRTTQTDLVLGGYQIPKGIGVVACYSVTALEPAHYPRPQEFIPERWLRGNTEFPSAKKAHPFSYMPFGFGSRTCIGRRFAEMELETLLMTVIRHFRLEWHYEPMKNKSKYINTVGAPLRLKIIDL</sequence>
<dbReference type="RefSeq" id="XP_014484542.1">
    <property type="nucleotide sequence ID" value="XM_014629056.1"/>
</dbReference>
<dbReference type="Pfam" id="PF00067">
    <property type="entry name" value="p450"/>
    <property type="match status" value="1"/>
</dbReference>
<dbReference type="FunFam" id="1.10.630.10:FF:000006">
    <property type="entry name" value="Cytochrome P450 302a1, mitochondrial"/>
    <property type="match status" value="1"/>
</dbReference>
<evidence type="ECO:0000256" key="9">
    <source>
        <dbReference type="RuleBase" id="RU000461"/>
    </source>
</evidence>
<dbReference type="CDD" id="cd11054">
    <property type="entry name" value="CYP24A1-like"/>
    <property type="match status" value="1"/>
</dbReference>
<feature type="binding site" description="axial binding residue" evidence="8">
    <location>
        <position position="478"/>
    </location>
    <ligand>
        <name>heme</name>
        <dbReference type="ChEBI" id="CHEBI:30413"/>
    </ligand>
    <ligandPart>
        <name>Fe</name>
        <dbReference type="ChEBI" id="CHEBI:18248"/>
    </ligandPart>
</feature>
<dbReference type="InterPro" id="IPR017972">
    <property type="entry name" value="Cyt_P450_CS"/>
</dbReference>
<dbReference type="GO" id="GO:0004497">
    <property type="term" value="F:monooxygenase activity"/>
    <property type="evidence" value="ECO:0007669"/>
    <property type="project" value="UniProtKB-KW"/>
</dbReference>
<dbReference type="GO" id="GO:0005506">
    <property type="term" value="F:iron ion binding"/>
    <property type="evidence" value="ECO:0007669"/>
    <property type="project" value="InterPro"/>
</dbReference>
<evidence type="ECO:0000313" key="14">
    <source>
        <dbReference type="RefSeq" id="XP_014484542.1"/>
    </source>
</evidence>
<keyword evidence="10" id="KW-1185">Reference proteome</keyword>
<proteinExistence type="inferred from homology"/>
<evidence type="ECO:0000256" key="6">
    <source>
        <dbReference type="ARBA" id="ARBA00023004"/>
    </source>
</evidence>
<dbReference type="AlphaFoldDB" id="A0A6P3Y2M2"/>
<evidence type="ECO:0000256" key="4">
    <source>
        <dbReference type="ARBA" id="ARBA00022723"/>
    </source>
</evidence>
<comment type="cofactor">
    <cofactor evidence="1 8">
        <name>heme</name>
        <dbReference type="ChEBI" id="CHEBI:30413"/>
    </cofactor>
</comment>
<dbReference type="SUPFAM" id="SSF48264">
    <property type="entry name" value="Cytochrome P450"/>
    <property type="match status" value="1"/>
</dbReference>
<evidence type="ECO:0000256" key="7">
    <source>
        <dbReference type="ARBA" id="ARBA00023033"/>
    </source>
</evidence>
<dbReference type="RefSeq" id="XP_014484541.1">
    <property type="nucleotide sequence ID" value="XM_014629055.1"/>
</dbReference>
<dbReference type="PRINTS" id="PR00385">
    <property type="entry name" value="P450"/>
</dbReference>
<dbReference type="OrthoDB" id="3945418at2759"/>
<keyword evidence="6 8" id="KW-0408">Iron</keyword>
<evidence type="ECO:0000313" key="10">
    <source>
        <dbReference type="Proteomes" id="UP000515204"/>
    </source>
</evidence>
<keyword evidence="4 8" id="KW-0479">Metal-binding</keyword>
<evidence type="ECO:0000256" key="8">
    <source>
        <dbReference type="PIRSR" id="PIRSR602401-1"/>
    </source>
</evidence>
<gene>
    <name evidence="11 12 13 14" type="primary">LOC106749523</name>
</gene>
<dbReference type="GO" id="GO:0016705">
    <property type="term" value="F:oxidoreductase activity, acting on paired donors, with incorporation or reduction of molecular oxygen"/>
    <property type="evidence" value="ECO:0007669"/>
    <property type="project" value="InterPro"/>
</dbReference>
<evidence type="ECO:0000256" key="1">
    <source>
        <dbReference type="ARBA" id="ARBA00001971"/>
    </source>
</evidence>